<dbReference type="CDD" id="cd00311">
    <property type="entry name" value="TIM"/>
    <property type="match status" value="1"/>
</dbReference>
<feature type="binding site" evidence="9">
    <location>
        <begin position="235"/>
        <end position="236"/>
    </location>
    <ligand>
        <name>substrate</name>
    </ligand>
</feature>
<evidence type="ECO:0000256" key="6">
    <source>
        <dbReference type="ARBA" id="ARBA00022490"/>
    </source>
</evidence>
<feature type="binding site" evidence="9">
    <location>
        <position position="214"/>
    </location>
    <ligand>
        <name>substrate</name>
    </ligand>
</feature>
<keyword evidence="7 9" id="KW-0324">Glycolysis</keyword>
<dbReference type="InterPro" id="IPR020861">
    <property type="entry name" value="Triosephosphate_isomerase_AS"/>
</dbReference>
<dbReference type="GO" id="GO:0005829">
    <property type="term" value="C:cytosol"/>
    <property type="evidence" value="ECO:0007669"/>
    <property type="project" value="TreeGrafter"/>
</dbReference>
<dbReference type="SUPFAM" id="SSF51351">
    <property type="entry name" value="Triosephosphate isomerase (TIM)"/>
    <property type="match status" value="1"/>
</dbReference>
<feature type="binding site" evidence="9">
    <location>
        <position position="174"/>
    </location>
    <ligand>
        <name>substrate</name>
    </ligand>
</feature>
<evidence type="ECO:0000256" key="3">
    <source>
        <dbReference type="ARBA" id="ARBA00004939"/>
    </source>
</evidence>
<dbReference type="UniPathway" id="UPA00109">
    <property type="reaction ID" value="UER00189"/>
</dbReference>
<dbReference type="UniPathway" id="UPA00138"/>
<evidence type="ECO:0000256" key="10">
    <source>
        <dbReference type="RuleBase" id="RU363013"/>
    </source>
</evidence>
<dbReference type="EMBL" id="MN990732">
    <property type="protein sequence ID" value="QIM10740.1"/>
    <property type="molecule type" value="Genomic_DNA"/>
</dbReference>
<gene>
    <name evidence="9 11" type="primary">tpiA</name>
    <name evidence="11" type="ORF">PlAlph_6320</name>
</gene>
<dbReference type="AlphaFoldDB" id="A0A6G8F362"/>
<dbReference type="GO" id="GO:0006096">
    <property type="term" value="P:glycolytic process"/>
    <property type="evidence" value="ECO:0007669"/>
    <property type="project" value="UniProtKB-UniRule"/>
</dbReference>
<feature type="binding site" evidence="9">
    <location>
        <begin position="10"/>
        <end position="12"/>
    </location>
    <ligand>
        <name>substrate</name>
    </ligand>
</feature>
<dbReference type="InterPro" id="IPR000652">
    <property type="entry name" value="Triosephosphate_isomerase"/>
</dbReference>
<dbReference type="GO" id="GO:0004807">
    <property type="term" value="F:triose-phosphate isomerase activity"/>
    <property type="evidence" value="ECO:0007669"/>
    <property type="project" value="UniProtKB-UniRule"/>
</dbReference>
<evidence type="ECO:0000256" key="4">
    <source>
        <dbReference type="ARBA" id="ARBA00007422"/>
    </source>
</evidence>
<feature type="active site" description="Proton acceptor" evidence="9">
    <location>
        <position position="168"/>
    </location>
</feature>
<dbReference type="PANTHER" id="PTHR21139">
    <property type="entry name" value="TRIOSEPHOSPHATE ISOMERASE"/>
    <property type="match status" value="1"/>
</dbReference>
<comment type="pathway">
    <text evidence="9 10">Carbohydrate biosynthesis; gluconeogenesis.</text>
</comment>
<comment type="pathway">
    <text evidence="3">Carbohydrate metabolism; erythritol degradation.</text>
</comment>
<reference evidence="11" key="1">
    <citation type="journal article" date="2020" name="J. ISSAAS">
        <title>Lactobacilli and other gastrointestinal microbiota of Peromyscus leucopus, reservoir host for agents of Lyme disease and other zoonoses in North America.</title>
        <authorList>
            <person name="Milovic A."/>
            <person name="Bassam K."/>
            <person name="Shao H."/>
            <person name="Chatzistamou I."/>
            <person name="Tufts D.M."/>
            <person name="Diuk-Wasser M."/>
            <person name="Barbour A.G."/>
        </authorList>
    </citation>
    <scope>NUCLEOTIDE SEQUENCE</scope>
    <source>
        <strain evidence="11">LL90</strain>
    </source>
</reference>
<comment type="pathway">
    <text evidence="2 9 10">Carbohydrate degradation; glycolysis; D-glyceraldehyde 3-phosphate from glycerone phosphate: step 1/1.</text>
</comment>
<dbReference type="PANTHER" id="PTHR21139:SF42">
    <property type="entry name" value="TRIOSEPHOSPHATE ISOMERASE"/>
    <property type="match status" value="1"/>
</dbReference>
<dbReference type="NCBIfam" id="TIGR00419">
    <property type="entry name" value="tim"/>
    <property type="match status" value="1"/>
</dbReference>
<evidence type="ECO:0000256" key="7">
    <source>
        <dbReference type="ARBA" id="ARBA00023152"/>
    </source>
</evidence>
<dbReference type="Pfam" id="PF00121">
    <property type="entry name" value="TIM"/>
    <property type="match status" value="1"/>
</dbReference>
<evidence type="ECO:0000256" key="9">
    <source>
        <dbReference type="HAMAP-Rule" id="MF_00147"/>
    </source>
</evidence>
<dbReference type="UniPathway" id="UPA01066"/>
<evidence type="ECO:0000256" key="5">
    <source>
        <dbReference type="ARBA" id="ARBA00022432"/>
    </source>
</evidence>
<keyword evidence="6 9" id="KW-0963">Cytoplasm</keyword>
<dbReference type="InterPro" id="IPR013785">
    <property type="entry name" value="Aldolase_TIM"/>
</dbReference>
<comment type="similarity">
    <text evidence="4 9 10">Belongs to the triosephosphate isomerase family.</text>
</comment>
<dbReference type="PROSITE" id="PS51440">
    <property type="entry name" value="TIM_2"/>
    <property type="match status" value="1"/>
</dbReference>
<evidence type="ECO:0000313" key="11">
    <source>
        <dbReference type="EMBL" id="QIM10740.1"/>
    </source>
</evidence>
<dbReference type="EC" id="5.3.1.1" evidence="9 10"/>
<feature type="active site" description="Electrophile" evidence="9">
    <location>
        <position position="98"/>
    </location>
</feature>
<proteinExistence type="inferred from homology"/>
<dbReference type="FunFam" id="3.20.20.70:FF:000016">
    <property type="entry name" value="Triosephosphate isomerase"/>
    <property type="match status" value="1"/>
</dbReference>
<dbReference type="GO" id="GO:0046166">
    <property type="term" value="P:glyceraldehyde-3-phosphate biosynthetic process"/>
    <property type="evidence" value="ECO:0007669"/>
    <property type="project" value="TreeGrafter"/>
</dbReference>
<evidence type="ECO:0000256" key="1">
    <source>
        <dbReference type="ARBA" id="ARBA00000148"/>
    </source>
</evidence>
<comment type="catalytic activity">
    <reaction evidence="9 10">
        <text>D-glyceraldehyde 3-phosphate = dihydroxyacetone phosphate</text>
        <dbReference type="Rhea" id="RHEA:18585"/>
        <dbReference type="ChEBI" id="CHEBI:57642"/>
        <dbReference type="ChEBI" id="CHEBI:59776"/>
        <dbReference type="EC" id="5.3.1.1"/>
    </reaction>
</comment>
<comment type="function">
    <text evidence="9">Involved in the gluconeogenesis. Catalyzes stereospecifically the conversion of dihydroxyacetone phosphate (DHAP) to D-glyceraldehyde-3-phosphate (G3P).</text>
</comment>
<keyword evidence="8 9" id="KW-0413">Isomerase</keyword>
<sequence>MARKIMIAGNWKMNGQLEDGVNLAKAVAAEVKKLGKPECEFLVCPPFTLLYSVKKALRGAKVALGAQDAHFAVKGAHTGDISPAMLKDLGCAYVILGHSERRADHNESNELVAKKAAAAYENGLKTIICIGETEKQRDEGKTIEVCSQQILGSVPENADASNTVIAYEPVWAIGTGKTPTAADVEDVHATVRKVLAKKLGKGVANKMRILYGGSVKPANAKEFLSLPDVDGALIGGASLKAEDFMAIAKAVC</sequence>
<name>A0A6G8F362_9PROT</name>
<organism evidence="11">
    <name type="scientific">uncultured Alphaproteobacteria bacterium</name>
    <dbReference type="NCBI Taxonomy" id="91750"/>
    <lineage>
        <taxon>Bacteria</taxon>
        <taxon>Pseudomonadati</taxon>
        <taxon>Pseudomonadota</taxon>
        <taxon>Alphaproteobacteria</taxon>
        <taxon>environmental samples</taxon>
    </lineage>
</organism>
<dbReference type="HAMAP" id="MF_00147_B">
    <property type="entry name" value="TIM_B"/>
    <property type="match status" value="1"/>
</dbReference>
<dbReference type="GO" id="GO:0019563">
    <property type="term" value="P:glycerol catabolic process"/>
    <property type="evidence" value="ECO:0007669"/>
    <property type="project" value="TreeGrafter"/>
</dbReference>
<comment type="catalytic activity">
    <reaction evidence="1">
        <text>L-erythrulose 1-phosphate = D-erythrulose 4-phosphate</text>
        <dbReference type="Rhea" id="RHEA:49588"/>
        <dbReference type="ChEBI" id="CHEBI:58002"/>
        <dbReference type="ChEBI" id="CHEBI:90796"/>
        <dbReference type="EC" id="5.3.1.33"/>
    </reaction>
</comment>
<evidence type="ECO:0000256" key="2">
    <source>
        <dbReference type="ARBA" id="ARBA00004680"/>
    </source>
</evidence>
<protein>
    <recommendedName>
        <fullName evidence="9 10">Triosephosphate isomerase</fullName>
        <shortName evidence="9">TIM</shortName>
        <shortName evidence="9">TPI</shortName>
        <ecNumber evidence="9 10">5.3.1.1</ecNumber>
    </recommendedName>
    <alternativeName>
        <fullName evidence="9">Triose-phosphate isomerase</fullName>
    </alternativeName>
</protein>
<dbReference type="InterPro" id="IPR022896">
    <property type="entry name" value="TrioseP_Isoase_bac/euk"/>
</dbReference>
<comment type="subcellular location">
    <subcellularLocation>
        <location evidence="9 10">Cytoplasm</location>
    </subcellularLocation>
</comment>
<evidence type="ECO:0000256" key="8">
    <source>
        <dbReference type="ARBA" id="ARBA00023235"/>
    </source>
</evidence>
<dbReference type="Gene3D" id="3.20.20.70">
    <property type="entry name" value="Aldolase class I"/>
    <property type="match status" value="1"/>
</dbReference>
<keyword evidence="5 9" id="KW-0312">Gluconeogenesis</keyword>
<comment type="subunit">
    <text evidence="9 10">Homodimer.</text>
</comment>
<dbReference type="InterPro" id="IPR035990">
    <property type="entry name" value="TIM_sf"/>
</dbReference>
<dbReference type="GO" id="GO:0006094">
    <property type="term" value="P:gluconeogenesis"/>
    <property type="evidence" value="ECO:0007669"/>
    <property type="project" value="UniProtKB-UniRule"/>
</dbReference>
<dbReference type="PROSITE" id="PS00171">
    <property type="entry name" value="TIM_1"/>
    <property type="match status" value="1"/>
</dbReference>
<accession>A0A6G8F362</accession>